<evidence type="ECO:0000313" key="7">
    <source>
        <dbReference type="EMBL" id="OCL07261.1"/>
    </source>
</evidence>
<dbReference type="EC" id="4.2.1.130" evidence="1"/>
<dbReference type="AlphaFoldDB" id="A0A8E2EYK1"/>
<feature type="domain" description="DJ-1/PfpI" evidence="6">
    <location>
        <begin position="32"/>
        <end position="235"/>
    </location>
</feature>
<evidence type="ECO:0000256" key="2">
    <source>
        <dbReference type="ARBA" id="ARBA00023016"/>
    </source>
</evidence>
<dbReference type="InterPro" id="IPR029062">
    <property type="entry name" value="Class_I_gatase-like"/>
</dbReference>
<dbReference type="Pfam" id="PF01965">
    <property type="entry name" value="DJ-1_PfpI"/>
    <property type="match status" value="1"/>
</dbReference>
<comment type="catalytic activity">
    <reaction evidence="5">
        <text>methylglyoxal + H2O = (R)-lactate + H(+)</text>
        <dbReference type="Rhea" id="RHEA:27754"/>
        <dbReference type="ChEBI" id="CHEBI:15377"/>
        <dbReference type="ChEBI" id="CHEBI:15378"/>
        <dbReference type="ChEBI" id="CHEBI:16004"/>
        <dbReference type="ChEBI" id="CHEBI:17158"/>
        <dbReference type="EC" id="4.2.1.130"/>
    </reaction>
</comment>
<dbReference type="GO" id="GO:0019243">
    <property type="term" value="P:methylglyoxal catabolic process to D-lactate via S-lactoyl-glutathione"/>
    <property type="evidence" value="ECO:0007669"/>
    <property type="project" value="TreeGrafter"/>
</dbReference>
<reference evidence="7 8" key="1">
    <citation type="journal article" date="2016" name="Nat. Commun.">
        <title>Ectomycorrhizal ecology is imprinted in the genome of the dominant symbiotic fungus Cenococcum geophilum.</title>
        <authorList>
            <consortium name="DOE Joint Genome Institute"/>
            <person name="Peter M."/>
            <person name="Kohler A."/>
            <person name="Ohm R.A."/>
            <person name="Kuo A."/>
            <person name="Krutzmann J."/>
            <person name="Morin E."/>
            <person name="Arend M."/>
            <person name="Barry K.W."/>
            <person name="Binder M."/>
            <person name="Choi C."/>
            <person name="Clum A."/>
            <person name="Copeland A."/>
            <person name="Grisel N."/>
            <person name="Haridas S."/>
            <person name="Kipfer T."/>
            <person name="LaButti K."/>
            <person name="Lindquist E."/>
            <person name="Lipzen A."/>
            <person name="Maire R."/>
            <person name="Meier B."/>
            <person name="Mihaltcheva S."/>
            <person name="Molinier V."/>
            <person name="Murat C."/>
            <person name="Poggeler S."/>
            <person name="Quandt C.A."/>
            <person name="Sperisen C."/>
            <person name="Tritt A."/>
            <person name="Tisserant E."/>
            <person name="Crous P.W."/>
            <person name="Henrissat B."/>
            <person name="Nehls U."/>
            <person name="Egli S."/>
            <person name="Spatafora J.W."/>
            <person name="Grigoriev I.V."/>
            <person name="Martin F.M."/>
        </authorList>
    </citation>
    <scope>NUCLEOTIDE SEQUENCE [LARGE SCALE GENOMIC DNA]</scope>
    <source>
        <strain evidence="7 8">CBS 207.34</strain>
    </source>
</reference>
<dbReference type="Proteomes" id="UP000250140">
    <property type="component" value="Unassembled WGS sequence"/>
</dbReference>
<dbReference type="SUPFAM" id="SSF52317">
    <property type="entry name" value="Class I glutamine amidotransferase-like"/>
    <property type="match status" value="1"/>
</dbReference>
<evidence type="ECO:0000256" key="4">
    <source>
        <dbReference type="ARBA" id="ARBA00038493"/>
    </source>
</evidence>
<dbReference type="PANTHER" id="PTHR48094">
    <property type="entry name" value="PROTEIN/NUCLEIC ACID DEGLYCASE DJ-1-RELATED"/>
    <property type="match status" value="1"/>
</dbReference>
<evidence type="ECO:0000259" key="6">
    <source>
        <dbReference type="Pfam" id="PF01965"/>
    </source>
</evidence>
<dbReference type="OrthoDB" id="543156at2759"/>
<proteinExistence type="inferred from homology"/>
<dbReference type="PANTHER" id="PTHR48094:SF11">
    <property type="entry name" value="GLUTATHIONE-INDEPENDENT GLYOXALASE HSP31-RELATED"/>
    <property type="match status" value="1"/>
</dbReference>
<comment type="similarity">
    <text evidence="4">Belongs to the peptidase C56 family. HSP31-like subfamily.</text>
</comment>
<evidence type="ECO:0000256" key="1">
    <source>
        <dbReference type="ARBA" id="ARBA00013134"/>
    </source>
</evidence>
<protein>
    <recommendedName>
        <fullName evidence="1">D-lactate dehydratase</fullName>
        <ecNumber evidence="1">4.2.1.130</ecNumber>
    </recommendedName>
</protein>
<evidence type="ECO:0000256" key="3">
    <source>
        <dbReference type="ARBA" id="ARBA00023239"/>
    </source>
</evidence>
<dbReference type="GO" id="GO:0005737">
    <property type="term" value="C:cytoplasm"/>
    <property type="evidence" value="ECO:0007669"/>
    <property type="project" value="TreeGrafter"/>
</dbReference>
<name>A0A8E2EYK1_9PEZI</name>
<dbReference type="GO" id="GO:0019172">
    <property type="term" value="F:glyoxalase III activity"/>
    <property type="evidence" value="ECO:0007669"/>
    <property type="project" value="UniProtKB-EC"/>
</dbReference>
<dbReference type="Gene3D" id="3.40.50.880">
    <property type="match status" value="1"/>
</dbReference>
<sequence>MVSNLPRCALIAVTSAEAPLHEGNPTGMFIGEALHPFNVFRKAGFEVDLASETGKYSVDWLSEQPAFLNGSAVSQWNDLHSEFREKLDHMPKAEELDSSKYGLFFASAGHAALIDYPHAKGLQKIATDVWNKGGIVSSVCHGPAIFGSVMDTATGKSIINGKTITGFTTEGEYVMKLMDQLKAWGEPLVEELAEQLGAKYARPPGVWDSFHVTDGRLVTGTNPASATETAEAAVEAFNKL</sequence>
<keyword evidence="8" id="KW-1185">Reference proteome</keyword>
<gene>
    <name evidence="7" type="ORF">AOQ84DRAFT_377836</name>
</gene>
<dbReference type="InterPro" id="IPR002818">
    <property type="entry name" value="DJ-1/PfpI"/>
</dbReference>
<keyword evidence="3" id="KW-0456">Lyase</keyword>
<keyword evidence="2" id="KW-0346">Stress response</keyword>
<accession>A0A8E2EYK1</accession>
<dbReference type="EMBL" id="KV749903">
    <property type="protein sequence ID" value="OCL07261.1"/>
    <property type="molecule type" value="Genomic_DNA"/>
</dbReference>
<organism evidence="7 8">
    <name type="scientific">Glonium stellatum</name>
    <dbReference type="NCBI Taxonomy" id="574774"/>
    <lineage>
        <taxon>Eukaryota</taxon>
        <taxon>Fungi</taxon>
        <taxon>Dikarya</taxon>
        <taxon>Ascomycota</taxon>
        <taxon>Pezizomycotina</taxon>
        <taxon>Dothideomycetes</taxon>
        <taxon>Pleosporomycetidae</taxon>
        <taxon>Gloniales</taxon>
        <taxon>Gloniaceae</taxon>
        <taxon>Glonium</taxon>
    </lineage>
</organism>
<evidence type="ECO:0000313" key="8">
    <source>
        <dbReference type="Proteomes" id="UP000250140"/>
    </source>
</evidence>
<dbReference type="InterPro" id="IPR050325">
    <property type="entry name" value="Prot/Nucl_acid_deglycase"/>
</dbReference>
<evidence type="ECO:0000256" key="5">
    <source>
        <dbReference type="ARBA" id="ARBA00048082"/>
    </source>
</evidence>